<proteinExistence type="predicted"/>
<dbReference type="AlphaFoldDB" id="A0A166BQC4"/>
<sequence>MEFYIGYIQQTKCKNCPVKEEFTNSGVREIFEPANDLR</sequence>
<dbReference type="EMBL" id="LWMU01000048">
    <property type="protein sequence ID" value="KZX13674.1"/>
    <property type="molecule type" value="Genomic_DNA"/>
</dbReference>
<keyword evidence="2" id="KW-1185">Reference proteome</keyword>
<dbReference type="STRING" id="66851.MBORA_05850"/>
<evidence type="ECO:0000313" key="1">
    <source>
        <dbReference type="EMBL" id="KZX13674.1"/>
    </source>
</evidence>
<accession>A0A166BQC4</accession>
<gene>
    <name evidence="1" type="ORF">MBORA_05850</name>
</gene>
<dbReference type="PATRIC" id="fig|66851.6.peg.649"/>
<organism evidence="1 2">
    <name type="scientific">Methanobrevibacter oralis</name>
    <dbReference type="NCBI Taxonomy" id="66851"/>
    <lineage>
        <taxon>Archaea</taxon>
        <taxon>Methanobacteriati</taxon>
        <taxon>Methanobacteriota</taxon>
        <taxon>Methanomada group</taxon>
        <taxon>Methanobacteria</taxon>
        <taxon>Methanobacteriales</taxon>
        <taxon>Methanobacteriaceae</taxon>
        <taxon>Methanobrevibacter</taxon>
    </lineage>
</organism>
<protein>
    <submittedName>
        <fullName evidence="1">Uncharacterized protein</fullName>
    </submittedName>
</protein>
<evidence type="ECO:0000313" key="2">
    <source>
        <dbReference type="Proteomes" id="UP000077428"/>
    </source>
</evidence>
<reference evidence="2" key="1">
    <citation type="journal article" date="2016" name="Genome Announc.">
        <title>Draft Genome Sequences of Methanobrevibacter curvatus DSM11111, Methanobrevibacter cuticularis DSM11139, Methanobrevibacter filiformis DSM11501, and Methanobrevibacter oralis DSM7256.</title>
        <authorList>
            <person name="Poehlein A."/>
            <person name="Seedorf H."/>
        </authorList>
    </citation>
    <scope>NUCLEOTIDE SEQUENCE [LARGE SCALE GENOMIC DNA]</scope>
    <source>
        <strain evidence="2">DSM 7256 / JCM 30027 / ZR</strain>
    </source>
</reference>
<dbReference type="Proteomes" id="UP000077428">
    <property type="component" value="Unassembled WGS sequence"/>
</dbReference>
<comment type="caution">
    <text evidence="1">The sequence shown here is derived from an EMBL/GenBank/DDBJ whole genome shotgun (WGS) entry which is preliminary data.</text>
</comment>
<name>A0A166BQC4_METOA</name>